<protein>
    <recommendedName>
        <fullName evidence="1">AB hydrolase-1 domain-containing protein</fullName>
    </recommendedName>
</protein>
<dbReference type="InterPro" id="IPR000073">
    <property type="entry name" value="AB_hydrolase_1"/>
</dbReference>
<accession>A0A2T2WUV9</accession>
<reference evidence="2 3" key="1">
    <citation type="journal article" date="2014" name="BMC Genomics">
        <title>Comparison of environmental and isolate Sulfobacillus genomes reveals diverse carbon, sulfur, nitrogen, and hydrogen metabolisms.</title>
        <authorList>
            <person name="Justice N.B."/>
            <person name="Norman A."/>
            <person name="Brown C.T."/>
            <person name="Singh A."/>
            <person name="Thomas B.C."/>
            <person name="Banfield J.F."/>
        </authorList>
    </citation>
    <scope>NUCLEOTIDE SEQUENCE [LARGE SCALE GENOMIC DNA]</scope>
    <source>
        <strain evidence="2">AMDSBA4</strain>
    </source>
</reference>
<organism evidence="2 3">
    <name type="scientific">Sulfobacillus benefaciens</name>
    <dbReference type="NCBI Taxonomy" id="453960"/>
    <lineage>
        <taxon>Bacteria</taxon>
        <taxon>Bacillati</taxon>
        <taxon>Bacillota</taxon>
        <taxon>Clostridia</taxon>
        <taxon>Eubacteriales</taxon>
        <taxon>Clostridiales Family XVII. Incertae Sedis</taxon>
        <taxon>Sulfobacillus</taxon>
    </lineage>
</organism>
<dbReference type="InterPro" id="IPR029058">
    <property type="entry name" value="AB_hydrolase_fold"/>
</dbReference>
<dbReference type="SUPFAM" id="SSF53474">
    <property type="entry name" value="alpha/beta-Hydrolases"/>
    <property type="match status" value="1"/>
</dbReference>
<evidence type="ECO:0000313" key="3">
    <source>
        <dbReference type="Proteomes" id="UP000242972"/>
    </source>
</evidence>
<proteinExistence type="predicted"/>
<dbReference type="Pfam" id="PF00561">
    <property type="entry name" value="Abhydrolase_1"/>
    <property type="match status" value="1"/>
</dbReference>
<sequence>MKDVEDIIVGTSDGARIETYYLSQGPLAVLLCHGKAFDRDSFIEYGKTLAHKGYSVGILNFRGYGRSTIGSLGSEAIEEDVAAVALELAKKGHGVVALGASRGGGAVLRAVSADPSRYLGIVTWSTVLVDASIAGSLGNIRKLFIVSAKEMMHDQTVFVYQHAPDPKILKEIPGTRHAQNIWNGPDRELIESQVFEFLKTIPIRPEASL</sequence>
<dbReference type="EMBL" id="PXYW01000137">
    <property type="protein sequence ID" value="PSR26037.1"/>
    <property type="molecule type" value="Genomic_DNA"/>
</dbReference>
<comment type="caution">
    <text evidence="2">The sequence shown here is derived from an EMBL/GenBank/DDBJ whole genome shotgun (WGS) entry which is preliminary data.</text>
</comment>
<dbReference type="AlphaFoldDB" id="A0A2T2WUV9"/>
<dbReference type="Proteomes" id="UP000242972">
    <property type="component" value="Unassembled WGS sequence"/>
</dbReference>
<evidence type="ECO:0000259" key="1">
    <source>
        <dbReference type="Pfam" id="PF00561"/>
    </source>
</evidence>
<dbReference type="Gene3D" id="3.40.50.1820">
    <property type="entry name" value="alpha/beta hydrolase"/>
    <property type="match status" value="1"/>
</dbReference>
<evidence type="ECO:0000313" key="2">
    <source>
        <dbReference type="EMBL" id="PSR26037.1"/>
    </source>
</evidence>
<name>A0A2T2WUV9_9FIRM</name>
<gene>
    <name evidence="2" type="ORF">C7B46_20365</name>
</gene>
<feature type="domain" description="AB hydrolase-1" evidence="1">
    <location>
        <begin position="28"/>
        <end position="126"/>
    </location>
</feature>